<organism evidence="1 2">
    <name type="scientific">Pseudomonas syringae pv. pisi str. 1704B</name>
    <dbReference type="NCBI Taxonomy" id="629263"/>
    <lineage>
        <taxon>Bacteria</taxon>
        <taxon>Pseudomonadati</taxon>
        <taxon>Pseudomonadota</taxon>
        <taxon>Gammaproteobacteria</taxon>
        <taxon>Pseudomonadales</taxon>
        <taxon>Pseudomonadaceae</taxon>
        <taxon>Pseudomonas</taxon>
        <taxon>Pseudomonas syringae</taxon>
    </lineage>
</organism>
<feature type="non-terminal residue" evidence="1">
    <location>
        <position position="1"/>
    </location>
</feature>
<evidence type="ECO:0000313" key="1">
    <source>
        <dbReference type="EMBL" id="EGH46518.1"/>
    </source>
</evidence>
<reference evidence="1 2" key="1">
    <citation type="journal article" date="2011" name="PLoS Pathog.">
        <title>Dynamic evolution of pathogenicity revealed by sequencing and comparative genomics of 19 Pseudomonas syringae isolates.</title>
        <authorList>
            <person name="Baltrus D.A."/>
            <person name="Nishimura M.T."/>
            <person name="Romanchuk A."/>
            <person name="Chang J.H."/>
            <person name="Mukhtar M.S."/>
            <person name="Cherkis K."/>
            <person name="Roach J."/>
            <person name="Grant S.R."/>
            <person name="Jones C.D."/>
            <person name="Dangl J.L."/>
        </authorList>
    </citation>
    <scope>NUCLEOTIDE SEQUENCE [LARGE SCALE GENOMIC DNA]</scope>
    <source>
        <strain evidence="1 2">1704B</strain>
    </source>
</reference>
<dbReference type="HOGENOM" id="CLU_1197112_0_0_6"/>
<name>F3GHG5_PSESJ</name>
<dbReference type="AlphaFoldDB" id="F3GHG5"/>
<dbReference type="EMBL" id="AEAI01001642">
    <property type="protein sequence ID" value="EGH46518.1"/>
    <property type="molecule type" value="Genomic_DNA"/>
</dbReference>
<evidence type="ECO:0000313" key="2">
    <source>
        <dbReference type="Proteomes" id="UP000004986"/>
    </source>
</evidence>
<accession>F3GHG5</accession>
<proteinExistence type="predicted"/>
<keyword evidence="2" id="KW-1185">Reference proteome</keyword>
<dbReference type="Proteomes" id="UP000004986">
    <property type="component" value="Unassembled WGS sequence"/>
</dbReference>
<gene>
    <name evidence="1" type="ORF">PSYPI_31093</name>
</gene>
<comment type="caution">
    <text evidence="1">The sequence shown here is derived from an EMBL/GenBank/DDBJ whole genome shotgun (WGS) entry which is preliminary data.</text>
</comment>
<sequence length="231" mass="26744">WLPMDAYFTSPATLHSAWLSHVTQLTCPRGILSLRDKFLRFLLFERRLTMSNHTAMHSASQNAEITKRVDMLYGEACRQFPTYETMVFEHFCSQMIETFGDDELALEAADAFTYARLDYDYLSPSEIKAAREINRSHGICSHGLTEDTCPCGCFEFTGPEVYEHYGPEDCDITDAEVFEISDPALAMSDEEWELMNEQWRQQEMLYASKPICNFLKALWIKALELSTIRRR</sequence>
<protein>
    <submittedName>
        <fullName evidence="1">Putative regulatory protein</fullName>
    </submittedName>
</protein>